<dbReference type="SUPFAM" id="SSF53098">
    <property type="entry name" value="Ribonuclease H-like"/>
    <property type="match status" value="1"/>
</dbReference>
<proteinExistence type="predicted"/>
<accession>N0DXM9</accession>
<reference evidence="2 3" key="1">
    <citation type="journal article" date="2013" name="ISME J.">
        <title>A metabolic model for members of the genus Tetrasphaera involved in enhanced biological phosphorus removal.</title>
        <authorList>
            <person name="Kristiansen R."/>
            <person name="Nguyen H.T.T."/>
            <person name="Saunders A.M."/>
            <person name="Nielsen J.L."/>
            <person name="Wimmer R."/>
            <person name="Le V.Q."/>
            <person name="McIlroy S.J."/>
            <person name="Petrovski S."/>
            <person name="Seviour R.J."/>
            <person name="Calteau A."/>
            <person name="Nielsen K.L."/>
            <person name="Nielsen P.H."/>
        </authorList>
    </citation>
    <scope>NUCLEOTIDE SEQUENCE [LARGE SCALE GENOMIC DNA]</scope>
    <source>
        <strain evidence="2 3">Lp2</strain>
    </source>
</reference>
<dbReference type="EMBL" id="CAIZ01000025">
    <property type="protein sequence ID" value="CCH68858.1"/>
    <property type="molecule type" value="Genomic_DNA"/>
</dbReference>
<evidence type="ECO:0008006" key="4">
    <source>
        <dbReference type="Google" id="ProtNLM"/>
    </source>
</evidence>
<dbReference type="AlphaFoldDB" id="N0DXM9"/>
<feature type="region of interest" description="Disordered" evidence="1">
    <location>
        <begin position="66"/>
        <end position="105"/>
    </location>
</feature>
<dbReference type="STRING" id="1193181.BN10_1200011"/>
<feature type="region of interest" description="Disordered" evidence="1">
    <location>
        <begin position="1"/>
        <end position="23"/>
    </location>
</feature>
<feature type="compositionally biased region" description="Basic residues" evidence="1">
    <location>
        <begin position="73"/>
        <end position="85"/>
    </location>
</feature>
<protein>
    <recommendedName>
        <fullName evidence="4">Transposase</fullName>
    </recommendedName>
</protein>
<dbReference type="InterPro" id="IPR012337">
    <property type="entry name" value="RNaseH-like_sf"/>
</dbReference>
<organism evidence="2 3">
    <name type="scientific">Phycicoccus elongatus Lp2</name>
    <dbReference type="NCBI Taxonomy" id="1193181"/>
    <lineage>
        <taxon>Bacteria</taxon>
        <taxon>Bacillati</taxon>
        <taxon>Actinomycetota</taxon>
        <taxon>Actinomycetes</taxon>
        <taxon>Micrococcales</taxon>
        <taxon>Intrasporangiaceae</taxon>
        <taxon>Phycicoccus</taxon>
    </lineage>
</organism>
<keyword evidence="3" id="KW-1185">Reference proteome</keyword>
<dbReference type="eggNOG" id="COG2801">
    <property type="taxonomic scope" value="Bacteria"/>
</dbReference>
<evidence type="ECO:0000256" key="1">
    <source>
        <dbReference type="SAM" id="MobiDB-lite"/>
    </source>
</evidence>
<sequence>MAGEPPPRSSKSNYARSHRPVLQRPLELAQYTSVAFTTELLEHGMAGSIGTVGDALDNALCESTNRLVQDRGHQRRRSRMGRPSRRLSSPGSSAQPTTSPRASDT</sequence>
<dbReference type="Proteomes" id="UP000013167">
    <property type="component" value="Unassembled WGS sequence"/>
</dbReference>
<feature type="compositionally biased region" description="Polar residues" evidence="1">
    <location>
        <begin position="94"/>
        <end position="105"/>
    </location>
</feature>
<name>N0DXM9_9MICO</name>
<evidence type="ECO:0000313" key="2">
    <source>
        <dbReference type="EMBL" id="CCH68858.1"/>
    </source>
</evidence>
<gene>
    <name evidence="2" type="ORF">BN10_1200011</name>
</gene>
<dbReference type="HOGENOM" id="CLU_2235275_0_0_11"/>
<evidence type="ECO:0000313" key="3">
    <source>
        <dbReference type="Proteomes" id="UP000013167"/>
    </source>
</evidence>
<comment type="caution">
    <text evidence="2">The sequence shown here is derived from an EMBL/GenBank/DDBJ whole genome shotgun (WGS) entry which is preliminary data.</text>
</comment>